<organism evidence="2 3">
    <name type="scientific">Nothobranchius furzeri</name>
    <name type="common">Turquoise killifish</name>
    <dbReference type="NCBI Taxonomy" id="105023"/>
    <lineage>
        <taxon>Eukaryota</taxon>
        <taxon>Metazoa</taxon>
        <taxon>Chordata</taxon>
        <taxon>Craniata</taxon>
        <taxon>Vertebrata</taxon>
        <taxon>Euteleostomi</taxon>
        <taxon>Actinopterygii</taxon>
        <taxon>Neopterygii</taxon>
        <taxon>Teleostei</taxon>
        <taxon>Neoteleostei</taxon>
        <taxon>Acanthomorphata</taxon>
        <taxon>Ovalentaria</taxon>
        <taxon>Atherinomorphae</taxon>
        <taxon>Cyprinodontiformes</taxon>
        <taxon>Nothobranchiidae</taxon>
        <taxon>Nothobranchius</taxon>
    </lineage>
</organism>
<reference evidence="2" key="1">
    <citation type="submission" date="2020-03" db="EMBL/GenBank/DDBJ databases">
        <title>Intra-Species Differences in Population Size shape Life History and Genome Evolution.</title>
        <authorList>
            <person name="Willemsen D."/>
            <person name="Cui R."/>
            <person name="Valenzano D.R."/>
        </authorList>
    </citation>
    <scope>NUCLEOTIDE SEQUENCE</scope>
    <source>
        <strain evidence="2">GRZ</strain>
        <tissue evidence="2">Whole</tissue>
    </source>
</reference>
<dbReference type="OrthoDB" id="8447151at2759"/>
<sequence>MDDSLPPPPLHLLSEQDLRIYHVNPPYIPPTPPVFSPLPVSDIPSRGPRPMVVSYKTKLFGSPALMMCTSCQTQVTTEVTFKVGTYAWLVCLLFVFCG</sequence>
<dbReference type="KEGG" id="nfu:107391431"/>
<evidence type="ECO:0000313" key="3">
    <source>
        <dbReference type="Proteomes" id="UP000822369"/>
    </source>
</evidence>
<dbReference type="Proteomes" id="UP000822369">
    <property type="component" value="Chromosome 4"/>
</dbReference>
<feature type="domain" description="LITAF" evidence="1">
    <location>
        <begin position="62"/>
        <end position="98"/>
    </location>
</feature>
<protein>
    <submittedName>
        <fullName evidence="2">Lipopolysaccharide-induced tumor necrosis factor-alpha factor-like protein</fullName>
    </submittedName>
</protein>
<gene>
    <name evidence="2" type="ORF">G4P62_001228</name>
</gene>
<evidence type="ECO:0000259" key="1">
    <source>
        <dbReference type="Pfam" id="PF10601"/>
    </source>
</evidence>
<proteinExistence type="predicted"/>
<dbReference type="Pfam" id="PF10601">
    <property type="entry name" value="zf-LITAF-like"/>
    <property type="match status" value="1"/>
</dbReference>
<comment type="caution">
    <text evidence="2">The sequence shown here is derived from an EMBL/GenBank/DDBJ whole genome shotgun (WGS) entry which is preliminary data.</text>
</comment>
<accession>A0A9D2YME0</accession>
<dbReference type="InterPro" id="IPR006629">
    <property type="entry name" value="LITAF"/>
</dbReference>
<dbReference type="AlphaFoldDB" id="A0A9D2YME0"/>
<name>A0A9D2YME0_NOTFU</name>
<dbReference type="EMBL" id="JAAVVJ010000004">
    <property type="protein sequence ID" value="KAF7223544.1"/>
    <property type="molecule type" value="Genomic_DNA"/>
</dbReference>
<evidence type="ECO:0000313" key="2">
    <source>
        <dbReference type="EMBL" id="KAF7223544.1"/>
    </source>
</evidence>